<evidence type="ECO:0000256" key="2">
    <source>
        <dbReference type="ARBA" id="ARBA00022475"/>
    </source>
</evidence>
<feature type="transmembrane region" description="Helical" evidence="10">
    <location>
        <begin position="71"/>
        <end position="95"/>
    </location>
</feature>
<dbReference type="InterPro" id="IPR026234">
    <property type="entry name" value="MRGPCRFAMILY"/>
</dbReference>
<evidence type="ECO:0000256" key="1">
    <source>
        <dbReference type="ARBA" id="ARBA00004651"/>
    </source>
</evidence>
<evidence type="ECO:0000313" key="12">
    <source>
        <dbReference type="EMBL" id="NWW94721.1"/>
    </source>
</evidence>
<sequence length="140" mass="15794">ETITADLSLNNRTPEYVDYENFSQHYCIPHNHTLLAIAGVCISVCLCGLVGNVAVVCFLGFHMKKSPFTIYVLNLAIADLALLLFLVVILSFYIVSTLSCSLLFEHFVAKYVLMDLFLFWYFASMYLLTAMSVERCLSVL</sequence>
<evidence type="ECO:0000256" key="3">
    <source>
        <dbReference type="ARBA" id="ARBA00022692"/>
    </source>
</evidence>
<keyword evidence="7 9" id="KW-0675">Receptor</keyword>
<feature type="domain" description="G-protein coupled receptors family 1 profile" evidence="11">
    <location>
        <begin position="51"/>
        <end position="140"/>
    </location>
</feature>
<comment type="similarity">
    <text evidence="9">Belongs to the G-protein coupled receptor 1 family.</text>
</comment>
<feature type="non-terminal residue" evidence="12">
    <location>
        <position position="1"/>
    </location>
</feature>
<dbReference type="PROSITE" id="PS50262">
    <property type="entry name" value="G_PROTEIN_RECEP_F1_2"/>
    <property type="match status" value="1"/>
</dbReference>
<dbReference type="InterPro" id="IPR017452">
    <property type="entry name" value="GPCR_Rhodpsn_7TM"/>
</dbReference>
<dbReference type="GO" id="GO:0005886">
    <property type="term" value="C:plasma membrane"/>
    <property type="evidence" value="ECO:0007669"/>
    <property type="project" value="UniProtKB-SubCell"/>
</dbReference>
<dbReference type="Pfam" id="PF00001">
    <property type="entry name" value="7tm_1"/>
    <property type="match status" value="1"/>
</dbReference>
<dbReference type="Proteomes" id="UP000570016">
    <property type="component" value="Unassembled WGS sequence"/>
</dbReference>
<dbReference type="PRINTS" id="PR00237">
    <property type="entry name" value="GPCRRHODOPSN"/>
</dbReference>
<keyword evidence="13" id="KW-1185">Reference proteome</keyword>
<reference evidence="12 13" key="1">
    <citation type="submission" date="2019-09" db="EMBL/GenBank/DDBJ databases">
        <title>Bird 10,000 Genomes (B10K) Project - Family phase.</title>
        <authorList>
            <person name="Zhang G."/>
        </authorList>
    </citation>
    <scope>NUCLEOTIDE SEQUENCE [LARGE SCALE GENOMIC DNA]</scope>
    <source>
        <strain evidence="12">B10K-DU-029-58</strain>
        <tissue evidence="12">Muscle</tissue>
    </source>
</reference>
<evidence type="ECO:0000313" key="13">
    <source>
        <dbReference type="Proteomes" id="UP000570016"/>
    </source>
</evidence>
<accession>A0A7K6S8Z5</accession>
<evidence type="ECO:0000256" key="4">
    <source>
        <dbReference type="ARBA" id="ARBA00022989"/>
    </source>
</evidence>
<dbReference type="PANTHER" id="PTHR11334:SF29">
    <property type="entry name" value="MAS-RELATED G-PROTEIN COUPLED RECEPTOR MEMBER X2"/>
    <property type="match status" value="1"/>
</dbReference>
<feature type="non-terminal residue" evidence="12">
    <location>
        <position position="140"/>
    </location>
</feature>
<evidence type="ECO:0000256" key="10">
    <source>
        <dbReference type="SAM" id="Phobius"/>
    </source>
</evidence>
<feature type="transmembrane region" description="Helical" evidence="10">
    <location>
        <begin position="34"/>
        <end position="59"/>
    </location>
</feature>
<evidence type="ECO:0000256" key="7">
    <source>
        <dbReference type="ARBA" id="ARBA00023170"/>
    </source>
</evidence>
<keyword evidence="5 9" id="KW-0297">G-protein coupled receptor</keyword>
<keyword evidence="2" id="KW-1003">Cell membrane</keyword>
<evidence type="ECO:0000256" key="9">
    <source>
        <dbReference type="RuleBase" id="RU000688"/>
    </source>
</evidence>
<proteinExistence type="inferred from homology"/>
<comment type="caution">
    <text evidence="12">The sequence shown here is derived from an EMBL/GenBank/DDBJ whole genome shotgun (WGS) entry which is preliminary data.</text>
</comment>
<organism evidence="12 13">
    <name type="scientific">Rhynochetos jubatus</name>
    <name type="common">kagu</name>
    <dbReference type="NCBI Taxonomy" id="54386"/>
    <lineage>
        <taxon>Eukaryota</taxon>
        <taxon>Metazoa</taxon>
        <taxon>Chordata</taxon>
        <taxon>Craniata</taxon>
        <taxon>Vertebrata</taxon>
        <taxon>Euteleostomi</taxon>
        <taxon>Archelosauria</taxon>
        <taxon>Archosauria</taxon>
        <taxon>Dinosauria</taxon>
        <taxon>Saurischia</taxon>
        <taxon>Theropoda</taxon>
        <taxon>Coelurosauria</taxon>
        <taxon>Aves</taxon>
        <taxon>Neognathae</taxon>
        <taxon>Neoaves</taxon>
        <taxon>Phaethontimorphae</taxon>
        <taxon>Eurypygiformes</taxon>
        <taxon>Rhynochetidae</taxon>
        <taxon>Rhynochetos</taxon>
    </lineage>
</organism>
<dbReference type="PROSITE" id="PS00237">
    <property type="entry name" value="G_PROTEIN_RECEP_F1_1"/>
    <property type="match status" value="1"/>
</dbReference>
<dbReference type="GO" id="GO:0004930">
    <property type="term" value="F:G protein-coupled receptor activity"/>
    <property type="evidence" value="ECO:0007669"/>
    <property type="project" value="UniProtKB-KW"/>
</dbReference>
<evidence type="ECO:0000256" key="5">
    <source>
        <dbReference type="ARBA" id="ARBA00023040"/>
    </source>
</evidence>
<gene>
    <name evidence="12" type="primary">Mrgprd</name>
    <name evidence="12" type="ORF">RHYJUB_R15202</name>
</gene>
<keyword evidence="4 10" id="KW-1133">Transmembrane helix</keyword>
<dbReference type="PANTHER" id="PTHR11334">
    <property type="entry name" value="MAS-RELATED G-PROTEIN COUPLED RECEPTOR"/>
    <property type="match status" value="1"/>
</dbReference>
<dbReference type="SUPFAM" id="SSF81321">
    <property type="entry name" value="Family A G protein-coupled receptor-like"/>
    <property type="match status" value="1"/>
</dbReference>
<keyword evidence="3 9" id="KW-0812">Transmembrane</keyword>
<dbReference type="OrthoDB" id="9896011at2759"/>
<keyword evidence="8 9" id="KW-0807">Transducer</keyword>
<dbReference type="Gene3D" id="1.20.1070.10">
    <property type="entry name" value="Rhodopsin 7-helix transmembrane proteins"/>
    <property type="match status" value="1"/>
</dbReference>
<feature type="transmembrane region" description="Helical" evidence="10">
    <location>
        <begin position="107"/>
        <end position="128"/>
    </location>
</feature>
<dbReference type="InterPro" id="IPR000276">
    <property type="entry name" value="GPCR_Rhodpsn"/>
</dbReference>
<comment type="subcellular location">
    <subcellularLocation>
        <location evidence="1">Cell membrane</location>
        <topology evidence="1">Multi-pass membrane protein</topology>
    </subcellularLocation>
</comment>
<evidence type="ECO:0000259" key="11">
    <source>
        <dbReference type="PROSITE" id="PS50262"/>
    </source>
</evidence>
<dbReference type="EMBL" id="VZRY01005516">
    <property type="protein sequence ID" value="NWW94721.1"/>
    <property type="molecule type" value="Genomic_DNA"/>
</dbReference>
<evidence type="ECO:0000256" key="6">
    <source>
        <dbReference type="ARBA" id="ARBA00023136"/>
    </source>
</evidence>
<evidence type="ECO:0000256" key="8">
    <source>
        <dbReference type="ARBA" id="ARBA00023224"/>
    </source>
</evidence>
<name>A0A7K6S8Z5_9AVES</name>
<protein>
    <submittedName>
        <fullName evidence="12">MRGRD protein</fullName>
    </submittedName>
</protein>
<keyword evidence="6 10" id="KW-0472">Membrane</keyword>
<dbReference type="PRINTS" id="PR02108">
    <property type="entry name" value="MRGPCRFAMILY"/>
</dbReference>
<dbReference type="AlphaFoldDB" id="A0A7K6S8Z5"/>